<keyword evidence="8" id="KW-0408">Iron</keyword>
<dbReference type="GO" id="GO:0042840">
    <property type="term" value="P:D-glucuronate catabolic process"/>
    <property type="evidence" value="ECO:0007669"/>
    <property type="project" value="TreeGrafter"/>
</dbReference>
<evidence type="ECO:0000256" key="10">
    <source>
        <dbReference type="ARBA" id="ARBA00023239"/>
    </source>
</evidence>
<keyword evidence="9" id="KW-0464">Manganese</keyword>
<dbReference type="PANTHER" id="PTHR30387:SF2">
    <property type="entry name" value="MANNONATE DEHYDRATASE"/>
    <property type="match status" value="1"/>
</dbReference>
<evidence type="ECO:0000256" key="1">
    <source>
        <dbReference type="ARBA" id="ARBA00001794"/>
    </source>
</evidence>
<comment type="caution">
    <text evidence="11">The sequence shown here is derived from an EMBL/GenBank/DDBJ whole genome shotgun (WGS) entry which is preliminary data.</text>
</comment>
<comment type="similarity">
    <text evidence="6">Belongs to the mannonate dehydratase family.</text>
</comment>
<comment type="pathway">
    <text evidence="5">Carbohydrate metabolism; pentose and glucuronate interconversion.</text>
</comment>
<gene>
    <name evidence="11" type="ORF">H9704_01345</name>
</gene>
<dbReference type="GO" id="GO:0008927">
    <property type="term" value="F:mannonate dehydratase activity"/>
    <property type="evidence" value="ECO:0007669"/>
    <property type="project" value="UniProtKB-EC"/>
</dbReference>
<proteinExistence type="inferred from homology"/>
<evidence type="ECO:0000256" key="6">
    <source>
        <dbReference type="ARBA" id="ARBA00007389"/>
    </source>
</evidence>
<organism evidence="11 12">
    <name type="scientific">Candidatus Enterocloster excrementipullorum</name>
    <dbReference type="NCBI Taxonomy" id="2838559"/>
    <lineage>
        <taxon>Bacteria</taxon>
        <taxon>Bacillati</taxon>
        <taxon>Bacillota</taxon>
        <taxon>Clostridia</taxon>
        <taxon>Lachnospirales</taxon>
        <taxon>Lachnospiraceae</taxon>
        <taxon>Enterocloster</taxon>
    </lineage>
</organism>
<comment type="catalytic activity">
    <reaction evidence="1">
        <text>D-mannonate = 2-dehydro-3-deoxy-D-gluconate + H2O</text>
        <dbReference type="Rhea" id="RHEA:20097"/>
        <dbReference type="ChEBI" id="CHEBI:15377"/>
        <dbReference type="ChEBI" id="CHEBI:17767"/>
        <dbReference type="ChEBI" id="CHEBI:57990"/>
        <dbReference type="EC" id="4.2.1.8"/>
    </reaction>
</comment>
<dbReference type="Pfam" id="PF03786">
    <property type="entry name" value="UxuA"/>
    <property type="match status" value="1"/>
</dbReference>
<dbReference type="AlphaFoldDB" id="A0A9D2MXL2"/>
<evidence type="ECO:0000313" key="11">
    <source>
        <dbReference type="EMBL" id="HJC04800.1"/>
    </source>
</evidence>
<evidence type="ECO:0000256" key="9">
    <source>
        <dbReference type="ARBA" id="ARBA00023211"/>
    </source>
</evidence>
<protein>
    <recommendedName>
        <fullName evidence="7">mannonate dehydratase</fullName>
        <ecNumber evidence="7">4.2.1.8</ecNumber>
    </recommendedName>
</protein>
<keyword evidence="10 11" id="KW-0456">Lyase</keyword>
<comment type="function">
    <text evidence="4">Catalyzes the dehydration of D-mannonate.</text>
</comment>
<dbReference type="PANTHER" id="PTHR30387">
    <property type="entry name" value="MANNONATE DEHYDRATASE"/>
    <property type="match status" value="1"/>
</dbReference>
<dbReference type="Proteomes" id="UP000823910">
    <property type="component" value="Unassembled WGS sequence"/>
</dbReference>
<sequence>MKLGIGLYRHMLKPEYFQFAKQCGCTHLIVHLATYYDSDSNVVTATDSKTNYGNSYAKDPIWELDNLLALKREAAEYGLEIYGIENFSPADWYDVLLAGPKRDEQIEYLKKVIDNVGKAGIPAFGYNFSLAGVWGHQKKHAARGGAVSTCFDASLVDVDAPIPNGQVWNMTYAPWDGGYMPSVTYEEIWDRLKYFLERVLPAAEEGGVELALHPDDPPMPSLRGTPRVVYRPELYQKLIDLVPSSANKLELCLGSLQEMQSDRPIYDYLDQYIAQDKISYVHFRNVKGKVPCYDEVFVDEGDIDMFRVLKQLRDGGFQGVLIPDHTPLVTCGAPWHAGMAFALGYMRAAFQMMEKGIF</sequence>
<accession>A0A9D2MXL2</accession>
<dbReference type="GO" id="GO:0030145">
    <property type="term" value="F:manganese ion binding"/>
    <property type="evidence" value="ECO:0007669"/>
    <property type="project" value="TreeGrafter"/>
</dbReference>
<evidence type="ECO:0000256" key="3">
    <source>
        <dbReference type="ARBA" id="ARBA00001954"/>
    </source>
</evidence>
<comment type="cofactor">
    <cofactor evidence="3">
        <name>Fe(2+)</name>
        <dbReference type="ChEBI" id="CHEBI:29033"/>
    </cofactor>
</comment>
<evidence type="ECO:0000256" key="8">
    <source>
        <dbReference type="ARBA" id="ARBA00023004"/>
    </source>
</evidence>
<dbReference type="SUPFAM" id="SSF51658">
    <property type="entry name" value="Xylose isomerase-like"/>
    <property type="match status" value="1"/>
</dbReference>
<dbReference type="InterPro" id="IPR036237">
    <property type="entry name" value="Xyl_isomerase-like_sf"/>
</dbReference>
<evidence type="ECO:0000256" key="7">
    <source>
        <dbReference type="ARBA" id="ARBA00012927"/>
    </source>
</evidence>
<reference evidence="11" key="2">
    <citation type="submission" date="2021-04" db="EMBL/GenBank/DDBJ databases">
        <authorList>
            <person name="Gilroy R."/>
        </authorList>
    </citation>
    <scope>NUCLEOTIDE SEQUENCE</scope>
    <source>
        <strain evidence="11">CHK180-15479</strain>
    </source>
</reference>
<dbReference type="GO" id="GO:0008198">
    <property type="term" value="F:ferrous iron binding"/>
    <property type="evidence" value="ECO:0007669"/>
    <property type="project" value="TreeGrafter"/>
</dbReference>
<reference evidence="11" key="1">
    <citation type="journal article" date="2021" name="PeerJ">
        <title>Extensive microbial diversity within the chicken gut microbiome revealed by metagenomics and culture.</title>
        <authorList>
            <person name="Gilroy R."/>
            <person name="Ravi A."/>
            <person name="Getino M."/>
            <person name="Pursley I."/>
            <person name="Horton D.L."/>
            <person name="Alikhan N.F."/>
            <person name="Baker D."/>
            <person name="Gharbi K."/>
            <person name="Hall N."/>
            <person name="Watson M."/>
            <person name="Adriaenssens E.M."/>
            <person name="Foster-Nyarko E."/>
            <person name="Jarju S."/>
            <person name="Secka A."/>
            <person name="Antonio M."/>
            <person name="Oren A."/>
            <person name="Chaudhuri R.R."/>
            <person name="La Ragione R."/>
            <person name="Hildebrand F."/>
            <person name="Pallen M.J."/>
        </authorList>
    </citation>
    <scope>NUCLEOTIDE SEQUENCE</scope>
    <source>
        <strain evidence="11">CHK180-15479</strain>
    </source>
</reference>
<evidence type="ECO:0000256" key="5">
    <source>
        <dbReference type="ARBA" id="ARBA00004892"/>
    </source>
</evidence>
<evidence type="ECO:0000256" key="4">
    <source>
        <dbReference type="ARBA" id="ARBA00002713"/>
    </source>
</evidence>
<dbReference type="InterPro" id="IPR004628">
    <property type="entry name" value="Man_deHydtase"/>
</dbReference>
<dbReference type="Gene3D" id="3.20.20.150">
    <property type="entry name" value="Divalent-metal-dependent TIM barrel enzymes"/>
    <property type="match status" value="1"/>
</dbReference>
<evidence type="ECO:0000256" key="2">
    <source>
        <dbReference type="ARBA" id="ARBA00001936"/>
    </source>
</evidence>
<evidence type="ECO:0000313" key="12">
    <source>
        <dbReference type="Proteomes" id="UP000823910"/>
    </source>
</evidence>
<name>A0A9D2MXL2_9FIRM</name>
<dbReference type="EC" id="4.2.1.8" evidence="7"/>
<comment type="cofactor">
    <cofactor evidence="2">
        <name>Mn(2+)</name>
        <dbReference type="ChEBI" id="CHEBI:29035"/>
    </cofactor>
</comment>
<dbReference type="EMBL" id="DWWT01000003">
    <property type="protein sequence ID" value="HJC04800.1"/>
    <property type="molecule type" value="Genomic_DNA"/>
</dbReference>